<evidence type="ECO:0000313" key="3">
    <source>
        <dbReference type="Proteomes" id="UP000437709"/>
    </source>
</evidence>
<feature type="compositionally biased region" description="Basic and acidic residues" evidence="1">
    <location>
        <begin position="278"/>
        <end position="291"/>
    </location>
</feature>
<comment type="caution">
    <text evidence="2">The sequence shown here is derived from an EMBL/GenBank/DDBJ whole genome shotgun (WGS) entry which is preliminary data.</text>
</comment>
<dbReference type="AlphaFoldDB" id="A0A6N7ES16"/>
<feature type="region of interest" description="Disordered" evidence="1">
    <location>
        <begin position="265"/>
        <end position="330"/>
    </location>
</feature>
<feature type="region of interest" description="Disordered" evidence="1">
    <location>
        <begin position="222"/>
        <end position="243"/>
    </location>
</feature>
<proteinExistence type="predicted"/>
<evidence type="ECO:0000256" key="1">
    <source>
        <dbReference type="SAM" id="MobiDB-lite"/>
    </source>
</evidence>
<keyword evidence="3" id="KW-1185">Reference proteome</keyword>
<name>A0A6N7ES16_9MICO</name>
<protein>
    <submittedName>
        <fullName evidence="2">DUF3027 domain-containing protein</fullName>
    </submittedName>
</protein>
<evidence type="ECO:0000313" key="2">
    <source>
        <dbReference type="EMBL" id="MPV37974.1"/>
    </source>
</evidence>
<dbReference type="Pfam" id="PF11228">
    <property type="entry name" value="DUF3027"/>
    <property type="match status" value="1"/>
</dbReference>
<accession>A0A6N7ES16</accession>
<reference evidence="2 3" key="1">
    <citation type="submission" date="2019-10" db="EMBL/GenBank/DDBJ databases">
        <title>Georgenia wutianyii sp. nov. and Georgenia yuyongxinii sp. nov. isolated from plateau pika (Ochotona curzoniae) in the Qinghai-Tibet plateau of China.</title>
        <authorList>
            <person name="Tian Z."/>
        </authorList>
    </citation>
    <scope>NUCLEOTIDE SEQUENCE [LARGE SCALE GENOMIC DNA]</scope>
    <source>
        <strain evidence="2 3">JCM 19765</strain>
    </source>
</reference>
<dbReference type="Proteomes" id="UP000437709">
    <property type="component" value="Unassembled WGS sequence"/>
</dbReference>
<dbReference type="RefSeq" id="WP_152193500.1">
    <property type="nucleotide sequence ID" value="NZ_VUKD01000001.1"/>
</dbReference>
<sequence length="330" mass="35052">MPPATKTPRATARPAKEAILAGAVDLARAAAEELALPGQVGDHRGVVVEGERLLTHVFESLVPGYKGWHWAVTVARPPRGRTATVCEAELLPGDGALLAPQWVPWSERLRPEDVGPTDVLPYVEDDERLEQGYEATGEDADELAIFELGLGRARVLSAEGRAQALTRWYDGDRGPQAPAARAAAAPCSTCGFFMKLAGSPRTVFGVCANEWSPDDGRVVSMDHGCGAHSETQAPEPAPLWQSSRPVVDERDLEVIEARPVLPSVVDGAAPSRGITAREPGEPDASRERDVPGETDVASEPDVPDVPGELAAEGESESTADAVSDVDRPDR</sequence>
<dbReference type="EMBL" id="WHPC01000057">
    <property type="protein sequence ID" value="MPV37974.1"/>
    <property type="molecule type" value="Genomic_DNA"/>
</dbReference>
<organism evidence="2 3">
    <name type="scientific">Georgenia subflava</name>
    <dbReference type="NCBI Taxonomy" id="1622177"/>
    <lineage>
        <taxon>Bacteria</taxon>
        <taxon>Bacillati</taxon>
        <taxon>Actinomycetota</taxon>
        <taxon>Actinomycetes</taxon>
        <taxon>Micrococcales</taxon>
        <taxon>Bogoriellaceae</taxon>
        <taxon>Georgenia</taxon>
    </lineage>
</organism>
<gene>
    <name evidence="2" type="ORF">GB881_13120</name>
</gene>
<dbReference type="InterPro" id="IPR021391">
    <property type="entry name" value="DUF3027"/>
</dbReference>